<dbReference type="Pfam" id="PF20990">
    <property type="entry name" value="DUF2207_C"/>
    <property type="match status" value="1"/>
</dbReference>
<dbReference type="STRING" id="356829.BITS_0130"/>
<dbReference type="InterPro" id="IPR048389">
    <property type="entry name" value="YciQ-like_C"/>
</dbReference>
<proteinExistence type="predicted"/>
<accession>A0A087ECF9</accession>
<dbReference type="Pfam" id="PF09972">
    <property type="entry name" value="DUF2207"/>
    <property type="match status" value="1"/>
</dbReference>
<name>A0A087ECF9_9BIFI</name>
<dbReference type="EMBL" id="JGZU01000015">
    <property type="protein sequence ID" value="KFJ05460.1"/>
    <property type="molecule type" value="Genomic_DNA"/>
</dbReference>
<dbReference type="RefSeq" id="WP_026641598.1">
    <property type="nucleotide sequence ID" value="NZ_JAXEUP010000026.1"/>
</dbReference>
<dbReference type="AlphaFoldDB" id="A0A087ECF9"/>
<dbReference type="Proteomes" id="UP000029080">
    <property type="component" value="Unassembled WGS sequence"/>
</dbReference>
<dbReference type="PROSITE" id="PS51257">
    <property type="entry name" value="PROKAR_LIPOPROTEIN"/>
    <property type="match status" value="1"/>
</dbReference>
<evidence type="ECO:0000313" key="1">
    <source>
        <dbReference type="EMBL" id="KFJ05460.1"/>
    </source>
</evidence>
<dbReference type="eggNOG" id="COG4907">
    <property type="taxonomic scope" value="Bacteria"/>
</dbReference>
<sequence length="729" mass="79219">MKRLARSIVISVMATVLAVIAGACLVAIIGASDSADLVYKSMHYDVQMQSNGDLRIKQRVTMRLQERSSDESSSRYWKQLYQQYTLKATNLMDITDISVTNITSGQQYSQIDPENPAGISTSTWNEEYANHWYIADVTESDTNPEPYVRDDAKLDEANRTIEIGWNIPATESADELTFEIDMTMVGTSTAYRDVASFQWEPFGPLNQVPIGKVTGVVNFPEGVNENNSWAWLHFAGNGQTSRGDNGQLQFTAYDVKPGQHLDLVAMVDSSATHDVARSLDVDHKQAIIDDETEQERQWYESQSRRASITVAIWIVLAITGIVVSIWGLVAAIRSNRAARYTGDVVYWRDPPEMSPASASRLHNVLVGEEVGSNPSRQMAATVLSLACKGVIAIYPGKAEQYAGINLLNGSAHDIAFMASQGKNKTSTIVIKQVDEKLPPLSSSEEAAFAMLDKTARSIGSRVFDLDDMKAQFSKGDEGYKLNNRFDVAVRSEFAMLGATRTVGVGARVAGSIGILAAIMASVMFFIQGVGMAMSLAYSAPVMCISIFNLVYARRRGLTERSGQRYAGQVQGLKHYLEDYSDFSDRDTSDLLLWDRYLVYATAFGISGKVLKQLAMANPQLMDPQWMDQYASGTMLYWMYRPMLWNMGGTSGVSVGNAIPNFTGSAFGGFSDLGTQLSSSFATVKSTWEQAAWSERAGSGGGFSGSGGGFSGGSFGGSSGGSGGGSFGGR</sequence>
<organism evidence="1 2">
    <name type="scientific">Bifidobacterium tsurumiense</name>
    <dbReference type="NCBI Taxonomy" id="356829"/>
    <lineage>
        <taxon>Bacteria</taxon>
        <taxon>Bacillati</taxon>
        <taxon>Actinomycetota</taxon>
        <taxon>Actinomycetes</taxon>
        <taxon>Bifidobacteriales</taxon>
        <taxon>Bifidobacteriaceae</taxon>
        <taxon>Bifidobacterium</taxon>
    </lineage>
</organism>
<evidence type="ECO:0000313" key="2">
    <source>
        <dbReference type="Proteomes" id="UP000029080"/>
    </source>
</evidence>
<dbReference type="OrthoDB" id="3223373at2"/>
<dbReference type="InterPro" id="IPR018702">
    <property type="entry name" value="DUF2207"/>
</dbReference>
<gene>
    <name evidence="1" type="ORF">BITS_0130</name>
</gene>
<protein>
    <submittedName>
        <fullName evidence="1">Uncharacterized protein</fullName>
    </submittedName>
</protein>
<reference evidence="1 2" key="1">
    <citation type="submission" date="2014-03" db="EMBL/GenBank/DDBJ databases">
        <title>Genomics of Bifidobacteria.</title>
        <authorList>
            <person name="Ventura M."/>
            <person name="Milani C."/>
            <person name="Lugli G.A."/>
        </authorList>
    </citation>
    <scope>NUCLEOTIDE SEQUENCE [LARGE SCALE GENOMIC DNA]</scope>
    <source>
        <strain evidence="1 2">JCM 13495</strain>
    </source>
</reference>
<comment type="caution">
    <text evidence="1">The sequence shown here is derived from an EMBL/GenBank/DDBJ whole genome shotgun (WGS) entry which is preliminary data.</text>
</comment>
<keyword evidence="2" id="KW-1185">Reference proteome</keyword>